<gene>
    <name evidence="2" type="ORF">GDO81_022722</name>
</gene>
<comment type="caution">
    <text evidence="2">The sequence shown here is derived from an EMBL/GenBank/DDBJ whole genome shotgun (WGS) entry which is preliminary data.</text>
</comment>
<evidence type="ECO:0008006" key="4">
    <source>
        <dbReference type="Google" id="ProtNLM"/>
    </source>
</evidence>
<dbReference type="EMBL" id="WNYA01002408">
    <property type="protein sequence ID" value="KAG8544305.1"/>
    <property type="molecule type" value="Genomic_DNA"/>
</dbReference>
<protein>
    <recommendedName>
        <fullName evidence="4">Basic proline-rich protein-like</fullName>
    </recommendedName>
</protein>
<feature type="compositionally biased region" description="Pro residues" evidence="1">
    <location>
        <begin position="67"/>
        <end position="81"/>
    </location>
</feature>
<feature type="region of interest" description="Disordered" evidence="1">
    <location>
        <begin position="1"/>
        <end position="348"/>
    </location>
</feature>
<feature type="non-terminal residue" evidence="2">
    <location>
        <position position="1"/>
    </location>
</feature>
<accession>A0AAV6ZAM5</accession>
<organism evidence="2 3">
    <name type="scientific">Engystomops pustulosus</name>
    <name type="common">Tungara frog</name>
    <name type="synonym">Physalaemus pustulosus</name>
    <dbReference type="NCBI Taxonomy" id="76066"/>
    <lineage>
        <taxon>Eukaryota</taxon>
        <taxon>Metazoa</taxon>
        <taxon>Chordata</taxon>
        <taxon>Craniata</taxon>
        <taxon>Vertebrata</taxon>
        <taxon>Euteleostomi</taxon>
        <taxon>Amphibia</taxon>
        <taxon>Batrachia</taxon>
        <taxon>Anura</taxon>
        <taxon>Neobatrachia</taxon>
        <taxon>Hyloidea</taxon>
        <taxon>Leptodactylidae</taxon>
        <taxon>Leiuperinae</taxon>
        <taxon>Engystomops</taxon>
    </lineage>
</organism>
<feature type="compositionally biased region" description="Pro residues" evidence="1">
    <location>
        <begin position="184"/>
        <end position="197"/>
    </location>
</feature>
<feature type="compositionally biased region" description="Pro residues" evidence="1">
    <location>
        <begin position="236"/>
        <end position="247"/>
    </location>
</feature>
<reference evidence="2" key="1">
    <citation type="thesis" date="2020" institute="ProQuest LLC" country="789 East Eisenhower Parkway, Ann Arbor, MI, USA">
        <title>Comparative Genomics and Chromosome Evolution.</title>
        <authorList>
            <person name="Mudd A.B."/>
        </authorList>
    </citation>
    <scope>NUCLEOTIDE SEQUENCE</scope>
    <source>
        <strain evidence="2">237g6f4</strain>
        <tissue evidence="2">Blood</tissue>
    </source>
</reference>
<feature type="compositionally biased region" description="Basic and acidic residues" evidence="1">
    <location>
        <begin position="205"/>
        <end position="222"/>
    </location>
</feature>
<feature type="compositionally biased region" description="Pro residues" evidence="1">
    <location>
        <begin position="125"/>
        <end position="141"/>
    </location>
</feature>
<dbReference type="AlphaFoldDB" id="A0AAV6ZAM5"/>
<feature type="compositionally biased region" description="Pro residues" evidence="1">
    <location>
        <begin position="298"/>
        <end position="317"/>
    </location>
</feature>
<evidence type="ECO:0000256" key="1">
    <source>
        <dbReference type="SAM" id="MobiDB-lite"/>
    </source>
</evidence>
<feature type="compositionally biased region" description="Basic residues" evidence="1">
    <location>
        <begin position="150"/>
        <end position="160"/>
    </location>
</feature>
<sequence length="348" mass="36672">GPFPTRPQAVCPPPGFRRGLRPPPLSEGPCFFFRASLRSPLKIQNPLPPRETLSPGGSPGRAATGPHPKPCLRAPPPPLPSETPEKTADPRTDPRSRWPGGPPGIQTRRAPGRTAPGLQIGTLPPHAPLPRDPFAGPPPAEPGRLGRGNVARKKRFKKSRPAQGRSNSSAGVCGARDPASGPARPVPGVPRVPPAVFKPPSFRPELGHARNARAEGKHEKKIASRLPLLRNRSAPPRIPLSSPPPVPSFLFPGGAPGGFFPPSGEAGSTGRGKRDPCSRRGLVERGADPAPTQCAPDAPRPPRPGQDPPPRPRPPPLKTRTNGVPNAPPRVSKGPSKRNPVFGPSMEK</sequence>
<proteinExistence type="predicted"/>
<keyword evidence="3" id="KW-1185">Reference proteome</keyword>
<feature type="compositionally biased region" description="Basic and acidic residues" evidence="1">
    <location>
        <begin position="83"/>
        <end position="96"/>
    </location>
</feature>
<name>A0AAV6ZAM5_ENGPU</name>
<evidence type="ECO:0000313" key="3">
    <source>
        <dbReference type="Proteomes" id="UP000824782"/>
    </source>
</evidence>
<feature type="compositionally biased region" description="Basic and acidic residues" evidence="1">
    <location>
        <begin position="272"/>
        <end position="287"/>
    </location>
</feature>
<evidence type="ECO:0000313" key="2">
    <source>
        <dbReference type="EMBL" id="KAG8544305.1"/>
    </source>
</evidence>
<feature type="compositionally biased region" description="Low complexity" evidence="1">
    <location>
        <begin position="248"/>
        <end position="268"/>
    </location>
</feature>
<dbReference type="Proteomes" id="UP000824782">
    <property type="component" value="Unassembled WGS sequence"/>
</dbReference>
<feature type="compositionally biased region" description="Pro residues" evidence="1">
    <location>
        <begin position="1"/>
        <end position="26"/>
    </location>
</feature>